<evidence type="ECO:0000313" key="1">
    <source>
        <dbReference type="EMBL" id="MPN47798.1"/>
    </source>
</evidence>
<dbReference type="AlphaFoldDB" id="A0A645I973"/>
<proteinExistence type="predicted"/>
<dbReference type="EMBL" id="VSSQ01109563">
    <property type="protein sequence ID" value="MPN47798.1"/>
    <property type="molecule type" value="Genomic_DNA"/>
</dbReference>
<protein>
    <submittedName>
        <fullName evidence="1">Uncharacterized protein</fullName>
    </submittedName>
</protein>
<organism evidence="1">
    <name type="scientific">bioreactor metagenome</name>
    <dbReference type="NCBI Taxonomy" id="1076179"/>
    <lineage>
        <taxon>unclassified sequences</taxon>
        <taxon>metagenomes</taxon>
        <taxon>ecological metagenomes</taxon>
    </lineage>
</organism>
<accession>A0A645I973</accession>
<name>A0A645I973_9ZZZZ</name>
<reference evidence="1" key="1">
    <citation type="submission" date="2019-08" db="EMBL/GenBank/DDBJ databases">
        <authorList>
            <person name="Kucharzyk K."/>
            <person name="Murdoch R.W."/>
            <person name="Higgins S."/>
            <person name="Loffler F."/>
        </authorList>
    </citation>
    <scope>NUCLEOTIDE SEQUENCE</scope>
</reference>
<gene>
    <name evidence="1" type="ORF">SDC9_195402</name>
</gene>
<sequence>MQALAGEGGAQAVGLLARLLAEQQTDPLQLGKEQAQQASLALRRLIEIDRRDRRRAAGADLILIGVLGQQGGEDGHLRRTRQRLAQSLAAGGDDQCDRLAFRSMWFGIDITDLPIAAFEPLLQAAREFLIGGAAVGQDDGDLPCPRKQREQGKNQENQCRTQHAITIGVCVMPWQ</sequence>
<comment type="caution">
    <text evidence="1">The sequence shown here is derived from an EMBL/GenBank/DDBJ whole genome shotgun (WGS) entry which is preliminary data.</text>
</comment>